<dbReference type="PANTHER" id="PTHR34075:SF5">
    <property type="entry name" value="BLR3430 PROTEIN"/>
    <property type="match status" value="1"/>
</dbReference>
<feature type="domain" description="ChsH2 C-terminal OB-fold" evidence="1">
    <location>
        <begin position="48"/>
        <end position="104"/>
    </location>
</feature>
<dbReference type="Pfam" id="PF12172">
    <property type="entry name" value="zf-ChsH2"/>
    <property type="match status" value="1"/>
</dbReference>
<dbReference type="Gene3D" id="6.10.30.10">
    <property type="match status" value="1"/>
</dbReference>
<accession>A0A1U7EVV6</accession>
<organism evidence="3 4">
    <name type="scientific">Natronomonas pharaonis (strain ATCC 35678 / DSM 2160 / CIP 103997 / JCM 8858 / NBRC 14720 / NCIMB 2260 / Gabara)</name>
    <name type="common">Halobacterium pharaonis</name>
    <dbReference type="NCBI Taxonomy" id="348780"/>
    <lineage>
        <taxon>Archaea</taxon>
        <taxon>Methanobacteriati</taxon>
        <taxon>Methanobacteriota</taxon>
        <taxon>Stenosarchaea group</taxon>
        <taxon>Halobacteria</taxon>
        <taxon>Halobacteriales</taxon>
        <taxon>Natronomonadaceae</taxon>
        <taxon>Natronomonas</taxon>
    </lineage>
</organism>
<dbReference type="RefSeq" id="WP_011322826.1">
    <property type="nucleotide sequence ID" value="NC_007426.1"/>
</dbReference>
<dbReference type="InterPro" id="IPR022002">
    <property type="entry name" value="ChsH2_Znr"/>
</dbReference>
<dbReference type="HOGENOM" id="CLU_1922879_0_0_2"/>
<dbReference type="Pfam" id="PF01796">
    <property type="entry name" value="OB_ChsH2_C"/>
    <property type="match status" value="1"/>
</dbReference>
<evidence type="ECO:0000259" key="2">
    <source>
        <dbReference type="Pfam" id="PF12172"/>
    </source>
</evidence>
<protein>
    <submittedName>
        <fullName evidence="3">DUF35 family protein</fullName>
    </submittedName>
</protein>
<dbReference type="STRING" id="348780.NP_2216A"/>
<proteinExistence type="predicted"/>
<dbReference type="eggNOG" id="arCOG01285">
    <property type="taxonomic scope" value="Archaea"/>
</dbReference>
<gene>
    <name evidence="3" type="ordered locus">NP_2216A</name>
</gene>
<dbReference type="KEGG" id="nph:NP_2216A"/>
<name>A0A1U7EVV6_NATPD</name>
<dbReference type="EMBL" id="CR936257">
    <property type="protein sequence ID" value="CAI49199.1"/>
    <property type="molecule type" value="Genomic_DNA"/>
</dbReference>
<dbReference type="EnsemblBacteria" id="CAI49199">
    <property type="protein sequence ID" value="CAI49199"/>
    <property type="gene ID" value="NP_2216A"/>
</dbReference>
<dbReference type="OrthoDB" id="9573at2157"/>
<evidence type="ECO:0000313" key="4">
    <source>
        <dbReference type="Proteomes" id="UP000002698"/>
    </source>
</evidence>
<keyword evidence="4" id="KW-1185">Reference proteome</keyword>
<dbReference type="InterPro" id="IPR012340">
    <property type="entry name" value="NA-bd_OB-fold"/>
</dbReference>
<evidence type="ECO:0000259" key="1">
    <source>
        <dbReference type="Pfam" id="PF01796"/>
    </source>
</evidence>
<dbReference type="PANTHER" id="PTHR34075">
    <property type="entry name" value="BLR3430 PROTEIN"/>
    <property type="match status" value="1"/>
</dbReference>
<dbReference type="Proteomes" id="UP000002698">
    <property type="component" value="Chromosome"/>
</dbReference>
<dbReference type="AlphaFoldDB" id="A0A1U7EVV6"/>
<sequence length="121" mass="12789">MSDLTHNEWVSAVKDGELLGQTCPDCGATHGTPKAACPHCGSRDLETVALPTEGTVYTETTINVPPINIDERGYQVAVVAVGEARVMGRLVEEDVDIGDSVAVAGYDEDDTGNVTPRFEAV</sequence>
<evidence type="ECO:0000313" key="3">
    <source>
        <dbReference type="EMBL" id="CAI49199.1"/>
    </source>
</evidence>
<dbReference type="GeneID" id="3701379"/>
<dbReference type="InterPro" id="IPR002878">
    <property type="entry name" value="ChsH2_C"/>
</dbReference>
<dbReference type="InterPro" id="IPR052513">
    <property type="entry name" value="Thioester_dehydratase-like"/>
</dbReference>
<feature type="domain" description="ChsH2 rubredoxin-like zinc ribbon" evidence="2">
    <location>
        <begin position="11"/>
        <end position="46"/>
    </location>
</feature>
<dbReference type="SUPFAM" id="SSF50249">
    <property type="entry name" value="Nucleic acid-binding proteins"/>
    <property type="match status" value="1"/>
</dbReference>
<reference evidence="3 4" key="1">
    <citation type="journal article" date="2005" name="Genome Res.">
        <title>Living with two extremes: conclusions from the genome sequence of Natronomonas pharaonis.</title>
        <authorList>
            <person name="Falb M."/>
            <person name="Pfeiffer F."/>
            <person name="Palm P."/>
            <person name="Rodewald K."/>
            <person name="Hickmann V."/>
            <person name="Tittor J."/>
            <person name="Oesterhelt D."/>
        </authorList>
    </citation>
    <scope>NUCLEOTIDE SEQUENCE [LARGE SCALE GENOMIC DNA]</scope>
    <source>
        <strain evidence="4">ATCC 35678 / DSM 2160 / CIP 103997 / JCM 8858 / NBRC 14720 / NCIMB 2260 / Gabara</strain>
    </source>
</reference>